<keyword evidence="5 7" id="KW-1133">Transmembrane helix</keyword>
<dbReference type="RefSeq" id="WP_142007215.1">
    <property type="nucleotide sequence ID" value="NZ_CAJTBP010000001.1"/>
</dbReference>
<evidence type="ECO:0000256" key="1">
    <source>
        <dbReference type="ARBA" id="ARBA00004651"/>
    </source>
</evidence>
<evidence type="ECO:0000313" key="9">
    <source>
        <dbReference type="EMBL" id="TQL34874.1"/>
    </source>
</evidence>
<evidence type="ECO:0000256" key="7">
    <source>
        <dbReference type="SAM" id="Phobius"/>
    </source>
</evidence>
<evidence type="ECO:0000256" key="6">
    <source>
        <dbReference type="ARBA" id="ARBA00023136"/>
    </source>
</evidence>
<feature type="transmembrane region" description="Helical" evidence="7">
    <location>
        <begin position="154"/>
        <end position="173"/>
    </location>
</feature>
<dbReference type="Pfam" id="PF03458">
    <property type="entry name" value="Gly_transporter"/>
    <property type="match status" value="2"/>
</dbReference>
<dbReference type="InterPro" id="IPR005115">
    <property type="entry name" value="Gly_transporter"/>
</dbReference>
<keyword evidence="10" id="KW-1185">Reference proteome</keyword>
<feature type="transmembrane region" description="Helical" evidence="7">
    <location>
        <begin position="179"/>
        <end position="198"/>
    </location>
</feature>
<keyword evidence="6 7" id="KW-0472">Membrane</keyword>
<feature type="domain" description="Glycine transporter" evidence="8">
    <location>
        <begin position="14"/>
        <end position="87"/>
    </location>
</feature>
<evidence type="ECO:0000256" key="2">
    <source>
        <dbReference type="ARBA" id="ARBA00008193"/>
    </source>
</evidence>
<feature type="domain" description="Glycine transporter" evidence="8">
    <location>
        <begin position="101"/>
        <end position="175"/>
    </location>
</feature>
<sequence>MPAADSSVLDALRWVDLAGVLGNAMLGGVVARAARLDPVGFAVLAIISGLGGGLIRDTLLQAGPPAALLDNAYILTALAGAAIAFLVQVEGGRTWDRAWPWIDAVSLGAWAGAGALKTLDTGLGWLPAVLLGVVTAVGGGMVRDIVLRQVPAVLGSSPLYATCALAASSTLVVCAQLGHPTLGLVLAVVVGAGLTLLARKRRWMLPLSANWGALRREGERRARAVRRVRRRRDG</sequence>
<evidence type="ECO:0000256" key="5">
    <source>
        <dbReference type="ARBA" id="ARBA00022989"/>
    </source>
</evidence>
<dbReference type="PANTHER" id="PTHR30506">
    <property type="entry name" value="INNER MEMBRANE PROTEIN"/>
    <property type="match status" value="1"/>
</dbReference>
<proteinExistence type="inferred from homology"/>
<protein>
    <submittedName>
        <fullName evidence="9">Putative membrane protein YeiH</fullName>
    </submittedName>
</protein>
<evidence type="ECO:0000259" key="8">
    <source>
        <dbReference type="Pfam" id="PF03458"/>
    </source>
</evidence>
<keyword evidence="4 7" id="KW-0812">Transmembrane</keyword>
<evidence type="ECO:0000313" key="10">
    <source>
        <dbReference type="Proteomes" id="UP000318336"/>
    </source>
</evidence>
<dbReference type="AlphaFoldDB" id="A0A542XGC2"/>
<dbReference type="EMBL" id="VFOK01000001">
    <property type="protein sequence ID" value="TQL34874.1"/>
    <property type="molecule type" value="Genomic_DNA"/>
</dbReference>
<accession>A0A542XGC2</accession>
<dbReference type="PANTHER" id="PTHR30506:SF3">
    <property type="entry name" value="UPF0126 INNER MEMBRANE PROTEIN YADS-RELATED"/>
    <property type="match status" value="1"/>
</dbReference>
<dbReference type="Proteomes" id="UP000318336">
    <property type="component" value="Unassembled WGS sequence"/>
</dbReference>
<comment type="caution">
    <text evidence="9">The sequence shown here is derived from an EMBL/GenBank/DDBJ whole genome shotgun (WGS) entry which is preliminary data.</text>
</comment>
<feature type="transmembrane region" description="Helical" evidence="7">
    <location>
        <begin position="122"/>
        <end position="142"/>
    </location>
</feature>
<organism evidence="9 10">
    <name type="scientific">Barrientosiimonas humi</name>
    <dbReference type="NCBI Taxonomy" id="999931"/>
    <lineage>
        <taxon>Bacteria</taxon>
        <taxon>Bacillati</taxon>
        <taxon>Actinomycetota</taxon>
        <taxon>Actinomycetes</taxon>
        <taxon>Micrococcales</taxon>
        <taxon>Dermacoccaceae</taxon>
        <taxon>Barrientosiimonas</taxon>
    </lineage>
</organism>
<dbReference type="GO" id="GO:0005886">
    <property type="term" value="C:plasma membrane"/>
    <property type="evidence" value="ECO:0007669"/>
    <property type="project" value="UniProtKB-SubCell"/>
</dbReference>
<feature type="transmembrane region" description="Helical" evidence="7">
    <location>
        <begin position="38"/>
        <end position="55"/>
    </location>
</feature>
<comment type="similarity">
    <text evidence="2">Belongs to the UPF0126 family.</text>
</comment>
<reference evidence="9 10" key="1">
    <citation type="submission" date="2019-06" db="EMBL/GenBank/DDBJ databases">
        <title>Sequencing the genomes of 1000 actinobacteria strains.</title>
        <authorList>
            <person name="Klenk H.-P."/>
        </authorList>
    </citation>
    <scope>NUCLEOTIDE SEQUENCE [LARGE SCALE GENOMIC DNA]</scope>
    <source>
        <strain evidence="9 10">DSM 24617</strain>
    </source>
</reference>
<feature type="transmembrane region" description="Helical" evidence="7">
    <location>
        <begin position="67"/>
        <end position="87"/>
    </location>
</feature>
<keyword evidence="3" id="KW-1003">Cell membrane</keyword>
<evidence type="ECO:0000256" key="3">
    <source>
        <dbReference type="ARBA" id="ARBA00022475"/>
    </source>
</evidence>
<name>A0A542XGC2_9MICO</name>
<dbReference type="OrthoDB" id="9791874at2"/>
<gene>
    <name evidence="9" type="ORF">FB554_3056</name>
</gene>
<comment type="subcellular location">
    <subcellularLocation>
        <location evidence="1">Cell membrane</location>
        <topology evidence="1">Multi-pass membrane protein</topology>
    </subcellularLocation>
</comment>
<evidence type="ECO:0000256" key="4">
    <source>
        <dbReference type="ARBA" id="ARBA00022692"/>
    </source>
</evidence>